<gene>
    <name evidence="1" type="ORF">L227DRAFT_515353</name>
</gene>
<dbReference type="STRING" id="1328759.A0A5C2RNQ8"/>
<evidence type="ECO:0000313" key="2">
    <source>
        <dbReference type="Proteomes" id="UP000313359"/>
    </source>
</evidence>
<dbReference type="Proteomes" id="UP000313359">
    <property type="component" value="Unassembled WGS sequence"/>
</dbReference>
<feature type="non-terminal residue" evidence="1">
    <location>
        <position position="1"/>
    </location>
</feature>
<organism evidence="1 2">
    <name type="scientific">Lentinus tigrinus ALCF2SS1-6</name>
    <dbReference type="NCBI Taxonomy" id="1328759"/>
    <lineage>
        <taxon>Eukaryota</taxon>
        <taxon>Fungi</taxon>
        <taxon>Dikarya</taxon>
        <taxon>Basidiomycota</taxon>
        <taxon>Agaricomycotina</taxon>
        <taxon>Agaricomycetes</taxon>
        <taxon>Polyporales</taxon>
        <taxon>Polyporaceae</taxon>
        <taxon>Lentinus</taxon>
    </lineage>
</organism>
<evidence type="ECO:0000313" key="1">
    <source>
        <dbReference type="EMBL" id="RPD52097.1"/>
    </source>
</evidence>
<dbReference type="EMBL" id="ML122439">
    <property type="protein sequence ID" value="RPD52097.1"/>
    <property type="molecule type" value="Genomic_DNA"/>
</dbReference>
<protein>
    <submittedName>
        <fullName evidence="1">Uncharacterized protein</fullName>
    </submittedName>
</protein>
<sequence length="157" mass="18667">DLVRHKILFEKLKPSHMSGDEPQFDSEDGERQTYPRTFFIVEAAWQSKLLKDFLRTLDQWHIEDWHQSIGDRLPGGSPPRIRIARANPKVRQSAAPKGLWKNCYDRKWFAKLKPHKQRELEVIDQDYDFRLPDWTMPEDLKDGGDVLMEVYEETDEE</sequence>
<dbReference type="OrthoDB" id="2723743at2759"/>
<accession>A0A5C2RNQ8</accession>
<reference evidence="1" key="1">
    <citation type="journal article" date="2018" name="Genome Biol. Evol.">
        <title>Genomics and development of Lentinus tigrinus, a white-rot wood-decaying mushroom with dimorphic fruiting bodies.</title>
        <authorList>
            <person name="Wu B."/>
            <person name="Xu Z."/>
            <person name="Knudson A."/>
            <person name="Carlson A."/>
            <person name="Chen N."/>
            <person name="Kovaka S."/>
            <person name="LaButti K."/>
            <person name="Lipzen A."/>
            <person name="Pennachio C."/>
            <person name="Riley R."/>
            <person name="Schakwitz W."/>
            <person name="Umezawa K."/>
            <person name="Ohm R.A."/>
            <person name="Grigoriev I.V."/>
            <person name="Nagy L.G."/>
            <person name="Gibbons J."/>
            <person name="Hibbett D."/>
        </authorList>
    </citation>
    <scope>NUCLEOTIDE SEQUENCE [LARGE SCALE GENOMIC DNA]</scope>
    <source>
        <strain evidence="1">ALCF2SS1-6</strain>
    </source>
</reference>
<name>A0A5C2RNQ8_9APHY</name>
<proteinExistence type="predicted"/>
<dbReference type="AlphaFoldDB" id="A0A5C2RNQ8"/>
<keyword evidence="2" id="KW-1185">Reference proteome</keyword>